<proteinExistence type="predicted"/>
<organism evidence="1 2">
    <name type="scientific">Parelaphostrongylus tenuis</name>
    <name type="common">Meningeal worm</name>
    <dbReference type="NCBI Taxonomy" id="148309"/>
    <lineage>
        <taxon>Eukaryota</taxon>
        <taxon>Metazoa</taxon>
        <taxon>Ecdysozoa</taxon>
        <taxon>Nematoda</taxon>
        <taxon>Chromadorea</taxon>
        <taxon>Rhabditida</taxon>
        <taxon>Rhabditina</taxon>
        <taxon>Rhabditomorpha</taxon>
        <taxon>Strongyloidea</taxon>
        <taxon>Metastrongylidae</taxon>
        <taxon>Parelaphostrongylus</taxon>
    </lineage>
</organism>
<evidence type="ECO:0000313" key="1">
    <source>
        <dbReference type="EMBL" id="KAJ1373440.1"/>
    </source>
</evidence>
<evidence type="ECO:0000313" key="2">
    <source>
        <dbReference type="Proteomes" id="UP001196413"/>
    </source>
</evidence>
<dbReference type="EMBL" id="JAHQIW010007287">
    <property type="protein sequence ID" value="KAJ1373440.1"/>
    <property type="molecule type" value="Genomic_DNA"/>
</dbReference>
<sequence length="84" mass="8793">MMESCIIGGSTVTGICPKMAAAVGAQQPPPAPGVGSTPVAMVATAIASKQLTISGTLTVRTVFSFAPLRFMKKQFYVDYKHHHG</sequence>
<accession>A0AAD5RC74</accession>
<protein>
    <submittedName>
        <fullName evidence="1">Uncharacterized protein</fullName>
    </submittedName>
</protein>
<gene>
    <name evidence="1" type="ORF">KIN20_035836</name>
</gene>
<keyword evidence="2" id="KW-1185">Reference proteome</keyword>
<reference evidence="1" key="1">
    <citation type="submission" date="2021-06" db="EMBL/GenBank/DDBJ databases">
        <title>Parelaphostrongylus tenuis whole genome reference sequence.</title>
        <authorList>
            <person name="Garwood T.J."/>
            <person name="Larsen P.A."/>
            <person name="Fountain-Jones N.M."/>
            <person name="Garbe J.R."/>
            <person name="Macchietto M.G."/>
            <person name="Kania S.A."/>
            <person name="Gerhold R.W."/>
            <person name="Richards J.E."/>
            <person name="Wolf T.M."/>
        </authorList>
    </citation>
    <scope>NUCLEOTIDE SEQUENCE</scope>
    <source>
        <strain evidence="1">MNPRO001-30</strain>
        <tissue evidence="1">Meninges</tissue>
    </source>
</reference>
<dbReference type="AlphaFoldDB" id="A0AAD5RC74"/>
<comment type="caution">
    <text evidence="1">The sequence shown here is derived from an EMBL/GenBank/DDBJ whole genome shotgun (WGS) entry which is preliminary data.</text>
</comment>
<name>A0AAD5RC74_PARTN</name>
<dbReference type="Proteomes" id="UP001196413">
    <property type="component" value="Unassembled WGS sequence"/>
</dbReference>